<dbReference type="InterPro" id="IPR043360">
    <property type="entry name" value="PP2B"/>
</dbReference>
<dbReference type="Gene3D" id="3.60.21.10">
    <property type="match status" value="1"/>
</dbReference>
<protein>
    <recommendedName>
        <fullName evidence="1">Serine/threonine-protein phosphatase</fullName>
        <ecNumber evidence="1">3.1.3.16</ecNumber>
    </recommendedName>
</protein>
<dbReference type="AlphaFoldDB" id="L7FJT1"/>
<dbReference type="InterPro" id="IPR029052">
    <property type="entry name" value="Metallo-depent_PP-like"/>
</dbReference>
<evidence type="ECO:0000313" key="4">
    <source>
        <dbReference type="Proteomes" id="UP000014680"/>
    </source>
</evidence>
<dbReference type="Pfam" id="PF00149">
    <property type="entry name" value="Metallophos"/>
    <property type="match status" value="1"/>
</dbReference>
<dbReference type="SUPFAM" id="SSF56300">
    <property type="entry name" value="Metallo-dependent phosphatases"/>
    <property type="match status" value="1"/>
</dbReference>
<evidence type="ECO:0000313" key="3">
    <source>
        <dbReference type="EMBL" id="ELP83965.1"/>
    </source>
</evidence>
<organism evidence="3 4">
    <name type="scientific">Entamoeba invadens IP1</name>
    <dbReference type="NCBI Taxonomy" id="370355"/>
    <lineage>
        <taxon>Eukaryota</taxon>
        <taxon>Amoebozoa</taxon>
        <taxon>Evosea</taxon>
        <taxon>Archamoebae</taxon>
        <taxon>Mastigamoebida</taxon>
        <taxon>Entamoebidae</taxon>
        <taxon>Entamoeba</taxon>
    </lineage>
</organism>
<sequence length="372" mass="41649">MKFITSEWNKTPHKTLFLGDYVDRGQFSCETLLTLLCLKVNSPTDVYLLRGNHETRGMTEKFGFKNECIWKYDDAVYNAILSLFDCLPLAIVLDSDIGRFFLCHGGLSPDLDVITQVVSINRFCEPPHEGIFCDLLWSDPLSDDYIEDNPDCEDKCEDITYLDNEMRNCSYIYGKKAISQFNATNQITSIVRGHQCVNGGIQMEFFGGEKEGNPLAFTIFSAPGYSRRNKGAAMLIQNSGINVRVYTPSCLQDDFKPLLANALRKTTQEIVSNVSNFASDFVQFAFASRITSDEEKSVIDYKGLVNAVGGFVEKPKKKVMKPVKMNLGSTKPTKKLSASSSGIKMESKKKVSLAASVATEKPTRCLFLYYIL</sequence>
<evidence type="ECO:0000256" key="1">
    <source>
        <dbReference type="RuleBase" id="RU004273"/>
    </source>
</evidence>
<dbReference type="Proteomes" id="UP000014680">
    <property type="component" value="Unassembled WGS sequence"/>
</dbReference>
<dbReference type="InterPro" id="IPR006186">
    <property type="entry name" value="Ser/Thr-sp_prot-phosphatase"/>
</dbReference>
<keyword evidence="4" id="KW-1185">Reference proteome</keyword>
<feature type="domain" description="Serine/threonine specific protein phosphatases" evidence="2">
    <location>
        <begin position="49"/>
        <end position="54"/>
    </location>
</feature>
<dbReference type="OrthoDB" id="28527at2759"/>
<comment type="catalytic activity">
    <reaction evidence="1">
        <text>O-phospho-L-threonyl-[protein] + H2O = L-threonyl-[protein] + phosphate</text>
        <dbReference type="Rhea" id="RHEA:47004"/>
        <dbReference type="Rhea" id="RHEA-COMP:11060"/>
        <dbReference type="Rhea" id="RHEA-COMP:11605"/>
        <dbReference type="ChEBI" id="CHEBI:15377"/>
        <dbReference type="ChEBI" id="CHEBI:30013"/>
        <dbReference type="ChEBI" id="CHEBI:43474"/>
        <dbReference type="ChEBI" id="CHEBI:61977"/>
        <dbReference type="EC" id="3.1.3.16"/>
    </reaction>
</comment>
<dbReference type="GO" id="GO:0097720">
    <property type="term" value="P:calcineurin-mediated signaling"/>
    <property type="evidence" value="ECO:0007669"/>
    <property type="project" value="InterPro"/>
</dbReference>
<dbReference type="RefSeq" id="XP_004183311.1">
    <property type="nucleotide sequence ID" value="XM_004183263.1"/>
</dbReference>
<dbReference type="EMBL" id="KB207197">
    <property type="protein sequence ID" value="ELP83965.1"/>
    <property type="molecule type" value="Genomic_DNA"/>
</dbReference>
<proteinExistence type="inferred from homology"/>
<dbReference type="VEuPathDB" id="AmoebaDB:EIN_500630"/>
<comment type="similarity">
    <text evidence="1">Belongs to the PPP phosphatase family.</text>
</comment>
<keyword evidence="1" id="KW-0378">Hydrolase</keyword>
<dbReference type="EC" id="3.1.3.16" evidence="1"/>
<gene>
    <name evidence="3" type="ORF">EIN_500630</name>
</gene>
<dbReference type="InterPro" id="IPR004843">
    <property type="entry name" value="Calcineurin-like_PHP"/>
</dbReference>
<dbReference type="GeneID" id="14882943"/>
<dbReference type="PROSITE" id="PS00125">
    <property type="entry name" value="SER_THR_PHOSPHATASE"/>
    <property type="match status" value="1"/>
</dbReference>
<dbReference type="SMART" id="SM00156">
    <property type="entry name" value="PP2Ac"/>
    <property type="match status" value="1"/>
</dbReference>
<dbReference type="GO" id="GO:0033192">
    <property type="term" value="F:calmodulin-dependent protein phosphatase activity"/>
    <property type="evidence" value="ECO:0007669"/>
    <property type="project" value="InterPro"/>
</dbReference>
<dbReference type="PRINTS" id="PR00114">
    <property type="entry name" value="STPHPHTASE"/>
</dbReference>
<name>L7FJT1_ENTIV</name>
<dbReference type="KEGG" id="eiv:EIN_500630"/>
<reference evidence="3 4" key="1">
    <citation type="submission" date="2012-10" db="EMBL/GenBank/DDBJ databases">
        <authorList>
            <person name="Zafar N."/>
            <person name="Inman J."/>
            <person name="Hall N."/>
            <person name="Lorenzi H."/>
            <person name="Caler E."/>
        </authorList>
    </citation>
    <scope>NUCLEOTIDE SEQUENCE [LARGE SCALE GENOMIC DNA]</scope>
    <source>
        <strain evidence="3 4">IP1</strain>
    </source>
</reference>
<dbReference type="PANTHER" id="PTHR45673">
    <property type="entry name" value="SERINE/THREONINE-PROTEIN PHOSPHATASE 2B CATALYTIC SUBUNIT 1-RELATED"/>
    <property type="match status" value="1"/>
</dbReference>
<accession>L7FJT1</accession>
<evidence type="ECO:0000259" key="2">
    <source>
        <dbReference type="PROSITE" id="PS00125"/>
    </source>
</evidence>